<dbReference type="EMBL" id="CP009373">
    <property type="protein sequence ID" value="AIN95346.1"/>
    <property type="molecule type" value="Genomic_DNA"/>
</dbReference>
<dbReference type="RefSeq" id="XP_010703668.1">
    <property type="nucleotide sequence ID" value="XM_010705366.1"/>
</dbReference>
<evidence type="ECO:0000256" key="3">
    <source>
        <dbReference type="SAM" id="SignalP"/>
    </source>
</evidence>
<evidence type="ECO:0000313" key="4">
    <source>
        <dbReference type="EMBL" id="AIN95346.1"/>
    </source>
</evidence>
<gene>
    <name evidence="4" type="ORF">LPMP_040190</name>
</gene>
<name>A0A088S1J1_LEIPA</name>
<proteinExistence type="predicted"/>
<evidence type="ECO:0000256" key="1">
    <source>
        <dbReference type="SAM" id="MobiDB-lite"/>
    </source>
</evidence>
<dbReference type="AlphaFoldDB" id="A0A088S1J1"/>
<keyword evidence="3" id="KW-0732">Signal</keyword>
<keyword evidence="2" id="KW-1133">Transmembrane helix</keyword>
<reference evidence="4 5" key="1">
    <citation type="journal article" date="2015" name="Sci. Rep.">
        <title>The genome of Leishmania panamensis: insights into genomics of the L. (Viannia) subgenus.</title>
        <authorList>
            <person name="Llanes A."/>
            <person name="Restrepo C.M."/>
            <person name="Vecchio G.D."/>
            <person name="Anguizola F.J."/>
            <person name="Lleonart R."/>
        </authorList>
    </citation>
    <scope>NUCLEOTIDE SEQUENCE [LARGE SCALE GENOMIC DNA]</scope>
    <source>
        <strain evidence="4 5">MHOM/PA/94/PSC-1</strain>
    </source>
</reference>
<feature type="chain" id="PRO_5001839167" evidence="3">
    <location>
        <begin position="28"/>
        <end position="358"/>
    </location>
</feature>
<keyword evidence="5" id="KW-1185">Reference proteome</keyword>
<feature type="region of interest" description="Disordered" evidence="1">
    <location>
        <begin position="295"/>
        <end position="314"/>
    </location>
</feature>
<dbReference type="VEuPathDB" id="TriTrypDB:LPMP_040190"/>
<evidence type="ECO:0000256" key="2">
    <source>
        <dbReference type="SAM" id="Phobius"/>
    </source>
</evidence>
<dbReference type="OrthoDB" id="257914at2759"/>
<feature type="transmembrane region" description="Helical" evidence="2">
    <location>
        <begin position="267"/>
        <end position="289"/>
    </location>
</feature>
<keyword evidence="2" id="KW-0472">Membrane</keyword>
<sequence length="358" mass="40362">MAPHAAAWTAATVVAVLLCYSATGVRGYDFVPITSLFYVPAATGTRFKDASMCLERGGYLATEATAVLHEADVQALESEGFTTYYAFLGGGIVQPWHMESYEAGFCPFALKDPDIWIDTPYSQTSGDNNNCYWRWSVGRWMEMPSKSSLPYDVEKTGIIFYRGQSTLGYDRQVNGFPLFFPFNPPMYHPNMQLGHHLVLYRGGQHTTEAVWGDTYARGGFTYGDNFADDPQLVAATLKDWKLVCQAQGPLRLNYETSSASTHLQERWWVIHFLILFVLCLITVLVVVLCQEREDMDEPPEDAPEWTEKEVGRRTVSHRYVSQRSFRTDVSSTASGNSLNEDSNFSKDEDDEGGQRVHR</sequence>
<dbReference type="Proteomes" id="UP000063063">
    <property type="component" value="Chromosome 4"/>
</dbReference>
<feature type="signal peptide" evidence="3">
    <location>
        <begin position="1"/>
        <end position="27"/>
    </location>
</feature>
<dbReference type="PANTHER" id="PTHR35613:SF2">
    <property type="entry name" value="C-TYPE LECTIN DOMAIN-CONTAINING PROTEIN"/>
    <property type="match status" value="1"/>
</dbReference>
<dbReference type="PANTHER" id="PTHR35613">
    <property type="entry name" value="C-TYPE LECTIN DOMAIN-CONTAINING PROTEIN"/>
    <property type="match status" value="1"/>
</dbReference>
<keyword evidence="2" id="KW-0812">Transmembrane</keyword>
<dbReference type="eggNOG" id="ENOG502SKPV">
    <property type="taxonomic scope" value="Eukaryota"/>
</dbReference>
<dbReference type="KEGG" id="lpan:LPMP_040190"/>
<accession>A0A088S1J1</accession>
<organism evidence="4 5">
    <name type="scientific">Leishmania panamensis</name>
    <dbReference type="NCBI Taxonomy" id="5679"/>
    <lineage>
        <taxon>Eukaryota</taxon>
        <taxon>Discoba</taxon>
        <taxon>Euglenozoa</taxon>
        <taxon>Kinetoplastea</taxon>
        <taxon>Metakinetoplastina</taxon>
        <taxon>Trypanosomatida</taxon>
        <taxon>Trypanosomatidae</taxon>
        <taxon>Leishmaniinae</taxon>
        <taxon>Leishmania</taxon>
        <taxon>Leishmania guyanensis species complex</taxon>
    </lineage>
</organism>
<dbReference type="VEuPathDB" id="TriTrypDB:LPAL13_040007700"/>
<feature type="compositionally biased region" description="Acidic residues" evidence="1">
    <location>
        <begin position="295"/>
        <end position="304"/>
    </location>
</feature>
<protein>
    <submittedName>
        <fullName evidence="4">Uncharacterized protein</fullName>
    </submittedName>
</protein>
<feature type="compositionally biased region" description="Polar residues" evidence="1">
    <location>
        <begin position="325"/>
        <end position="342"/>
    </location>
</feature>
<evidence type="ECO:0000313" key="5">
    <source>
        <dbReference type="Proteomes" id="UP000063063"/>
    </source>
</evidence>
<feature type="region of interest" description="Disordered" evidence="1">
    <location>
        <begin position="325"/>
        <end position="358"/>
    </location>
</feature>
<dbReference type="GeneID" id="22571978"/>